<dbReference type="Proteomes" id="UP000273898">
    <property type="component" value="Unassembled WGS sequence"/>
</dbReference>
<dbReference type="EMBL" id="RCCK01000013">
    <property type="protein sequence ID" value="RLJ73653.1"/>
    <property type="molecule type" value="Genomic_DNA"/>
</dbReference>
<keyword evidence="4" id="KW-1185">Reference proteome</keyword>
<dbReference type="RefSeq" id="WP_121285537.1">
    <property type="nucleotide sequence ID" value="NZ_SOPX01000001.1"/>
</dbReference>
<gene>
    <name evidence="1" type="ORF">BCL90_3815</name>
    <name evidence="2" type="ORF">E3V97_01400</name>
</gene>
<name>A0A497XV92_9SPHI</name>
<evidence type="ECO:0000313" key="2">
    <source>
        <dbReference type="EMBL" id="TFB32722.1"/>
    </source>
</evidence>
<comment type="caution">
    <text evidence="1">The sequence shown here is derived from an EMBL/GenBank/DDBJ whole genome shotgun (WGS) entry which is preliminary data.</text>
</comment>
<dbReference type="InterPro" id="IPR014710">
    <property type="entry name" value="RmlC-like_jellyroll"/>
</dbReference>
<dbReference type="EMBL" id="SOPX01000001">
    <property type="protein sequence ID" value="TFB32722.1"/>
    <property type="molecule type" value="Genomic_DNA"/>
</dbReference>
<dbReference type="SUPFAM" id="SSF51206">
    <property type="entry name" value="cAMP-binding domain-like"/>
    <property type="match status" value="1"/>
</dbReference>
<reference evidence="1 3" key="1">
    <citation type="submission" date="2018-10" db="EMBL/GenBank/DDBJ databases">
        <title>Genomic Encyclopedia of Archaeal and Bacterial Type Strains, Phase II (KMG-II): from individual species to whole genera.</title>
        <authorList>
            <person name="Goeker M."/>
        </authorList>
    </citation>
    <scope>NUCLEOTIDE SEQUENCE [LARGE SCALE GENOMIC DNA]</scope>
    <source>
        <strain evidence="1 3">DSM 19624</strain>
    </source>
</reference>
<proteinExistence type="predicted"/>
<organism evidence="1 3">
    <name type="scientific">Pedobacter alluvionis</name>
    <dbReference type="NCBI Taxonomy" id="475253"/>
    <lineage>
        <taxon>Bacteria</taxon>
        <taxon>Pseudomonadati</taxon>
        <taxon>Bacteroidota</taxon>
        <taxon>Sphingobacteriia</taxon>
        <taxon>Sphingobacteriales</taxon>
        <taxon>Sphingobacteriaceae</taxon>
        <taxon>Pedobacter</taxon>
    </lineage>
</organism>
<dbReference type="Gene3D" id="2.60.120.10">
    <property type="entry name" value="Jelly Rolls"/>
    <property type="match status" value="1"/>
</dbReference>
<sequence length="189" mass="22409">MDSLNQRLMELKYADQQLVKLLEQLFVRQSFEKGMFLDTPYNSSSFICFMESGLVCGYSLEDRKRHISWAIENGFFLSSTGFFSSVSGSEYIYFLKDSVVCLLSLPRAKHILEQNPTLLFMLIEIYEEQLNTVKNREQLLKIGHAEKRYLLFREQYPRLMNKLIHDVLASILNIETKYLYKIKKKFFRK</sequence>
<dbReference type="InterPro" id="IPR018490">
    <property type="entry name" value="cNMP-bd_dom_sf"/>
</dbReference>
<accession>A0A497XV92</accession>
<protein>
    <submittedName>
        <fullName evidence="1">CRP-like cAMP-binding protein</fullName>
    </submittedName>
</protein>
<evidence type="ECO:0000313" key="3">
    <source>
        <dbReference type="Proteomes" id="UP000273898"/>
    </source>
</evidence>
<dbReference type="Proteomes" id="UP000297429">
    <property type="component" value="Unassembled WGS sequence"/>
</dbReference>
<dbReference type="AlphaFoldDB" id="A0A497XV92"/>
<evidence type="ECO:0000313" key="1">
    <source>
        <dbReference type="EMBL" id="RLJ73653.1"/>
    </source>
</evidence>
<reference evidence="2 4" key="2">
    <citation type="submission" date="2019-03" db="EMBL/GenBank/DDBJ databases">
        <authorList>
            <person name="He R.-H."/>
        </authorList>
    </citation>
    <scope>NUCLEOTIDE SEQUENCE [LARGE SCALE GENOMIC DNA]</scope>
    <source>
        <strain evidence="2 4">DSM 19624</strain>
    </source>
</reference>
<evidence type="ECO:0000313" key="4">
    <source>
        <dbReference type="Proteomes" id="UP000297429"/>
    </source>
</evidence>